<evidence type="ECO:0000313" key="2">
    <source>
        <dbReference type="Proteomes" id="UP000321261"/>
    </source>
</evidence>
<proteinExistence type="predicted"/>
<keyword evidence="2" id="KW-1185">Reference proteome</keyword>
<evidence type="ECO:0000313" key="1">
    <source>
        <dbReference type="EMBL" id="TWF80429.1"/>
    </source>
</evidence>
<reference evidence="1 2" key="1">
    <citation type="submission" date="2019-06" db="EMBL/GenBank/DDBJ databases">
        <title>Sequencing the genomes of 1000 actinobacteria strains.</title>
        <authorList>
            <person name="Klenk H.-P."/>
        </authorList>
    </citation>
    <scope>NUCLEOTIDE SEQUENCE [LARGE SCALE GENOMIC DNA]</scope>
    <source>
        <strain evidence="1 2">DSM 45671</strain>
    </source>
</reference>
<dbReference type="EMBL" id="VIWU01000001">
    <property type="protein sequence ID" value="TWF80429.1"/>
    <property type="molecule type" value="Genomic_DNA"/>
</dbReference>
<sequence>MLGLHGPDPACAVGRRVQAALASLDSRVAGAITAELEQLTLHDLLVAEPSPARPGV</sequence>
<name>A0A561SZZ1_9PSEU</name>
<dbReference type="AlphaFoldDB" id="A0A561SZZ1"/>
<dbReference type="Proteomes" id="UP000321261">
    <property type="component" value="Unassembled WGS sequence"/>
</dbReference>
<comment type="caution">
    <text evidence="1">The sequence shown here is derived from an EMBL/GenBank/DDBJ whole genome shotgun (WGS) entry which is preliminary data.</text>
</comment>
<protein>
    <submittedName>
        <fullName evidence="1">Uncharacterized protein</fullName>
    </submittedName>
</protein>
<accession>A0A561SZZ1</accession>
<organism evidence="1 2">
    <name type="scientific">Pseudonocardia hierapolitana</name>
    <dbReference type="NCBI Taxonomy" id="1128676"/>
    <lineage>
        <taxon>Bacteria</taxon>
        <taxon>Bacillati</taxon>
        <taxon>Actinomycetota</taxon>
        <taxon>Actinomycetes</taxon>
        <taxon>Pseudonocardiales</taxon>
        <taxon>Pseudonocardiaceae</taxon>
        <taxon>Pseudonocardia</taxon>
    </lineage>
</organism>
<gene>
    <name evidence="1" type="ORF">FHX44_116372</name>
</gene>